<sequence length="81" mass="9548">MLKIKLNDEFQVINVDNLNYQLQELRNNKKPTWVTLGYYPSLKSALKAYVLDHRNQNIESVTEYLTMIDDKMAEVKEVLSK</sequence>
<proteinExistence type="predicted"/>
<dbReference type="EMBL" id="BLAP01000030">
    <property type="protein sequence ID" value="GET12347.1"/>
    <property type="molecule type" value="Genomic_DNA"/>
</dbReference>
<dbReference type="RefSeq" id="WP_172577178.1">
    <property type="nucleotide sequence ID" value="NZ_BLAP01000030.1"/>
</dbReference>
<gene>
    <name evidence="1" type="ORF">SN811_08470</name>
</gene>
<reference evidence="1" key="1">
    <citation type="submission" date="2019-10" db="EMBL/GenBank/DDBJ databases">
        <title>Lactobacillus agilis SN811 Whole Genome Sequencing Project.</title>
        <authorList>
            <person name="Suzuki S."/>
            <person name="Endo A."/>
            <person name="Maeno S."/>
            <person name="Shiwa Y."/>
            <person name="Matsutani M."/>
            <person name="Kajikawa A."/>
        </authorList>
    </citation>
    <scope>NUCLEOTIDE SEQUENCE</scope>
    <source>
        <strain evidence="1">SN811</strain>
    </source>
</reference>
<name>A0A6F9Y4F9_9LACO</name>
<organism evidence="1">
    <name type="scientific">Ligilactobacillus agilis</name>
    <dbReference type="NCBI Taxonomy" id="1601"/>
    <lineage>
        <taxon>Bacteria</taxon>
        <taxon>Bacillati</taxon>
        <taxon>Bacillota</taxon>
        <taxon>Bacilli</taxon>
        <taxon>Lactobacillales</taxon>
        <taxon>Lactobacillaceae</taxon>
        <taxon>Ligilactobacillus</taxon>
    </lineage>
</organism>
<dbReference type="Proteomes" id="UP000494160">
    <property type="component" value="Unassembled WGS sequence"/>
</dbReference>
<dbReference type="AlphaFoldDB" id="A0A6F9Y4F9"/>
<protein>
    <submittedName>
        <fullName evidence="1">Uncharacterized protein</fullName>
    </submittedName>
</protein>
<accession>A0A6F9Y4F9</accession>
<comment type="caution">
    <text evidence="1">The sequence shown here is derived from an EMBL/GenBank/DDBJ whole genome shotgun (WGS) entry which is preliminary data.</text>
</comment>
<evidence type="ECO:0000313" key="1">
    <source>
        <dbReference type="EMBL" id="GET12347.1"/>
    </source>
</evidence>